<gene>
    <name evidence="1" type="ORF">C7R93_08240</name>
</gene>
<dbReference type="SFLD" id="SFLDS00003">
    <property type="entry name" value="Haloacid_Dehalogenase"/>
    <property type="match status" value="1"/>
</dbReference>
<dbReference type="InterPro" id="IPR023214">
    <property type="entry name" value="HAD_sf"/>
</dbReference>
<dbReference type="GO" id="GO:0016791">
    <property type="term" value="F:phosphatase activity"/>
    <property type="evidence" value="ECO:0007669"/>
    <property type="project" value="UniProtKB-ARBA"/>
</dbReference>
<dbReference type="Pfam" id="PF08282">
    <property type="entry name" value="Hydrolase_3"/>
    <property type="match status" value="1"/>
</dbReference>
<organism evidence="1 2">
    <name type="scientific">Brevibacillus fortis</name>
    <dbReference type="NCBI Taxonomy" id="2126352"/>
    <lineage>
        <taxon>Bacteria</taxon>
        <taxon>Bacillati</taxon>
        <taxon>Bacillota</taxon>
        <taxon>Bacilli</taxon>
        <taxon>Bacillales</taxon>
        <taxon>Paenibacillaceae</taxon>
        <taxon>Brevibacillus</taxon>
    </lineage>
</organism>
<keyword evidence="2" id="KW-1185">Reference proteome</keyword>
<dbReference type="RefSeq" id="WP_106838370.1">
    <property type="nucleotide sequence ID" value="NZ_JBCNIW010000010.1"/>
</dbReference>
<dbReference type="SUPFAM" id="SSF56784">
    <property type="entry name" value="HAD-like"/>
    <property type="match status" value="1"/>
</dbReference>
<dbReference type="PANTHER" id="PTHR10000">
    <property type="entry name" value="PHOSPHOSERINE PHOSPHATASE"/>
    <property type="match status" value="1"/>
</dbReference>
<dbReference type="InterPro" id="IPR006379">
    <property type="entry name" value="HAD-SF_hydro_IIB"/>
</dbReference>
<dbReference type="InterPro" id="IPR036412">
    <property type="entry name" value="HAD-like_sf"/>
</dbReference>
<dbReference type="AlphaFoldDB" id="A0A2P7VEI1"/>
<dbReference type="SFLD" id="SFLDG01144">
    <property type="entry name" value="C2.B.4:_PGP_Like"/>
    <property type="match status" value="1"/>
</dbReference>
<dbReference type="GO" id="GO:0000287">
    <property type="term" value="F:magnesium ion binding"/>
    <property type="evidence" value="ECO:0007669"/>
    <property type="project" value="TreeGrafter"/>
</dbReference>
<dbReference type="PROSITE" id="PS01229">
    <property type="entry name" value="COF_2"/>
    <property type="match status" value="1"/>
</dbReference>
<evidence type="ECO:0000313" key="1">
    <source>
        <dbReference type="EMBL" id="PSJ97607.1"/>
    </source>
</evidence>
<dbReference type="InterPro" id="IPR000150">
    <property type="entry name" value="Cof"/>
</dbReference>
<dbReference type="Proteomes" id="UP000240419">
    <property type="component" value="Unassembled WGS sequence"/>
</dbReference>
<dbReference type="Gene3D" id="3.30.1240.10">
    <property type="match status" value="1"/>
</dbReference>
<dbReference type="Gene3D" id="3.40.50.1000">
    <property type="entry name" value="HAD superfamily/HAD-like"/>
    <property type="match status" value="1"/>
</dbReference>
<accession>A0A2P7VEI1</accession>
<proteinExistence type="predicted"/>
<dbReference type="OrthoDB" id="9810101at2"/>
<reference evidence="1 2" key="1">
    <citation type="submission" date="2018-03" db="EMBL/GenBank/DDBJ databases">
        <title>Brevisbacillus phylogenomics.</title>
        <authorList>
            <person name="Dunlap C."/>
        </authorList>
    </citation>
    <scope>NUCLEOTIDE SEQUENCE [LARGE SCALE GENOMIC DNA]</scope>
    <source>
        <strain evidence="1 2">NRRL NRS-1210</strain>
    </source>
</reference>
<sequence>MEYQIVFLDIDGTLVNEEKIIPPDTLEAIQELQNNKIEVVLATGRAHYYFDELAQQCGIDSYISCNGAYVVYQGKTIYDRPIPTKTLEQLQQIAALHDHPIVFQGSKAGFSTHKQHPYLDWTFQQLKLDSPDQNTDFAHSENIYQALLFTPDAHEQQYREEIPALSFIRWHEYCMDVFAKGGSKALGIEAILSHIGLAPSKAVAFGDGLNDKEMLSYVGMGIAMGNAHEALLPHANYVTRHVDDGGISHGLRHIGLMK</sequence>
<protein>
    <submittedName>
        <fullName evidence="1">Cof-type HAD-IIB family hydrolase</fullName>
    </submittedName>
</protein>
<dbReference type="NCBIfam" id="TIGR01484">
    <property type="entry name" value="HAD-SF-IIB"/>
    <property type="match status" value="1"/>
</dbReference>
<dbReference type="EMBL" id="PXZM01000011">
    <property type="protein sequence ID" value="PSJ97607.1"/>
    <property type="molecule type" value="Genomic_DNA"/>
</dbReference>
<keyword evidence="1" id="KW-0378">Hydrolase</keyword>
<dbReference type="GO" id="GO:0005829">
    <property type="term" value="C:cytosol"/>
    <property type="evidence" value="ECO:0007669"/>
    <property type="project" value="TreeGrafter"/>
</dbReference>
<dbReference type="SFLD" id="SFLDG01140">
    <property type="entry name" value="C2.B:_Phosphomannomutase_and_P"/>
    <property type="match status" value="1"/>
</dbReference>
<comment type="caution">
    <text evidence="1">The sequence shown here is derived from an EMBL/GenBank/DDBJ whole genome shotgun (WGS) entry which is preliminary data.</text>
</comment>
<dbReference type="PANTHER" id="PTHR10000:SF25">
    <property type="entry name" value="PHOSPHATASE YKRA-RELATED"/>
    <property type="match status" value="1"/>
</dbReference>
<name>A0A2P7VEI1_9BACL</name>
<dbReference type="PROSITE" id="PS01228">
    <property type="entry name" value="COF_1"/>
    <property type="match status" value="1"/>
</dbReference>
<dbReference type="NCBIfam" id="TIGR00099">
    <property type="entry name" value="Cof-subfamily"/>
    <property type="match status" value="1"/>
</dbReference>
<evidence type="ECO:0000313" key="2">
    <source>
        <dbReference type="Proteomes" id="UP000240419"/>
    </source>
</evidence>